<dbReference type="PANTHER" id="PTHR21666">
    <property type="entry name" value="PEPTIDASE-RELATED"/>
    <property type="match status" value="1"/>
</dbReference>
<dbReference type="Pfam" id="PF01551">
    <property type="entry name" value="Peptidase_M23"/>
    <property type="match status" value="1"/>
</dbReference>
<reference evidence="3 4" key="1">
    <citation type="journal article" date="2021" name="ISME Commun">
        <title>Automated analysis of genomic sequences facilitates high-throughput and comprehensive description of bacteria.</title>
        <authorList>
            <person name="Hitch T.C.A."/>
        </authorList>
    </citation>
    <scope>NUCLEOTIDE SEQUENCE [LARGE SCALE GENOMIC DNA]</scope>
    <source>
        <strain evidence="3 4">Sanger_04</strain>
    </source>
</reference>
<keyword evidence="1" id="KW-0732">Signal</keyword>
<dbReference type="Gene3D" id="2.70.70.10">
    <property type="entry name" value="Glucose Permease (Domain IIA)"/>
    <property type="match status" value="1"/>
</dbReference>
<dbReference type="CDD" id="cd12797">
    <property type="entry name" value="M23_peptidase"/>
    <property type="match status" value="1"/>
</dbReference>
<dbReference type="Proteomes" id="UP001652461">
    <property type="component" value="Unassembled WGS sequence"/>
</dbReference>
<dbReference type="SUPFAM" id="SSF51261">
    <property type="entry name" value="Duplicated hybrid motif"/>
    <property type="match status" value="1"/>
</dbReference>
<dbReference type="InterPro" id="IPR050570">
    <property type="entry name" value="Cell_wall_metabolism_enzyme"/>
</dbReference>
<accession>A0ABT2RZA1</accession>
<evidence type="ECO:0000313" key="3">
    <source>
        <dbReference type="EMBL" id="MCU6697497.1"/>
    </source>
</evidence>
<keyword evidence="4" id="KW-1185">Reference proteome</keyword>
<dbReference type="RefSeq" id="WP_262670824.1">
    <property type="nucleotide sequence ID" value="NZ_JAOQKC010000015.1"/>
</dbReference>
<comment type="caution">
    <text evidence="3">The sequence shown here is derived from an EMBL/GenBank/DDBJ whole genome shotgun (WGS) entry which is preliminary data.</text>
</comment>
<proteinExistence type="predicted"/>
<dbReference type="PANTHER" id="PTHR21666:SF289">
    <property type="entry name" value="L-ALA--D-GLU ENDOPEPTIDASE"/>
    <property type="match status" value="1"/>
</dbReference>
<gene>
    <name evidence="3" type="ORF">OCV63_11445</name>
</gene>
<dbReference type="InterPro" id="IPR011055">
    <property type="entry name" value="Dup_hybrid_motif"/>
</dbReference>
<organism evidence="3 4">
    <name type="scientific">Laedolimicola ammoniilytica</name>
    <dbReference type="NCBI Taxonomy" id="2981771"/>
    <lineage>
        <taxon>Bacteria</taxon>
        <taxon>Bacillati</taxon>
        <taxon>Bacillota</taxon>
        <taxon>Clostridia</taxon>
        <taxon>Lachnospirales</taxon>
        <taxon>Lachnospiraceae</taxon>
        <taxon>Laedolimicola</taxon>
    </lineage>
</organism>
<feature type="domain" description="M23ase beta-sheet core" evidence="2">
    <location>
        <begin position="93"/>
        <end position="196"/>
    </location>
</feature>
<protein>
    <submittedName>
        <fullName evidence="3">M23 family metallopeptidase</fullName>
    </submittedName>
</protein>
<dbReference type="EMBL" id="JAOQKC010000015">
    <property type="protein sequence ID" value="MCU6697497.1"/>
    <property type="molecule type" value="Genomic_DNA"/>
</dbReference>
<evidence type="ECO:0000313" key="4">
    <source>
        <dbReference type="Proteomes" id="UP001652461"/>
    </source>
</evidence>
<dbReference type="InterPro" id="IPR016047">
    <property type="entry name" value="M23ase_b-sheet_dom"/>
</dbReference>
<evidence type="ECO:0000256" key="1">
    <source>
        <dbReference type="ARBA" id="ARBA00022729"/>
    </source>
</evidence>
<name>A0ABT2RZA1_9FIRM</name>
<evidence type="ECO:0000259" key="2">
    <source>
        <dbReference type="Pfam" id="PF01551"/>
    </source>
</evidence>
<sequence length="225" mass="25875">MRKLSAAGQLLLLVSLGLVILGSEQRIRERAGLAGAEKKQERTEETARRYYELYENIWKDLEYFPIPQWKERELPVTFENSWLIERTYGGTRGHEGTDLMPPENKSGVYPVVSISDGTVENVGWLEKGGWRIGIRSVHDVYFYYAHLASYAEEFQKGDVVKAGQLLGYMGDTGYGKQEGTSGQFPVHLHLGIYLRSEEFQELAVNPYWFLRYLEQERLTVSQEDP</sequence>